<dbReference type="Proteomes" id="UP001177003">
    <property type="component" value="Chromosome 1"/>
</dbReference>
<proteinExistence type="predicted"/>
<protein>
    <submittedName>
        <fullName evidence="2">Uncharacterized protein</fullName>
    </submittedName>
</protein>
<feature type="region of interest" description="Disordered" evidence="1">
    <location>
        <begin position="79"/>
        <end position="104"/>
    </location>
</feature>
<keyword evidence="3" id="KW-1185">Reference proteome</keyword>
<evidence type="ECO:0000256" key="1">
    <source>
        <dbReference type="SAM" id="MobiDB-lite"/>
    </source>
</evidence>
<sequence length="104" mass="11966">MEYNLGVPLYLPYSRDISETRVRPWDNLLGKSHALIYCLNQMMATNEEISCPKNDFSFFDFARYNLDLFPLKFSSKTIKGSKASGELSSNIQSDELNDSQKLKE</sequence>
<reference evidence="2" key="1">
    <citation type="submission" date="2023-04" db="EMBL/GenBank/DDBJ databases">
        <authorList>
            <person name="Vijverberg K."/>
            <person name="Xiong W."/>
            <person name="Schranz E."/>
        </authorList>
    </citation>
    <scope>NUCLEOTIDE SEQUENCE</scope>
</reference>
<accession>A0AA35VE81</accession>
<evidence type="ECO:0000313" key="2">
    <source>
        <dbReference type="EMBL" id="CAI9267099.1"/>
    </source>
</evidence>
<evidence type="ECO:0000313" key="3">
    <source>
        <dbReference type="Proteomes" id="UP001177003"/>
    </source>
</evidence>
<gene>
    <name evidence="2" type="ORF">LSALG_LOCUS7605</name>
</gene>
<dbReference type="AlphaFoldDB" id="A0AA35VE81"/>
<dbReference type="EMBL" id="OX465077">
    <property type="protein sequence ID" value="CAI9267099.1"/>
    <property type="molecule type" value="Genomic_DNA"/>
</dbReference>
<name>A0AA35VE81_LACSI</name>
<organism evidence="2 3">
    <name type="scientific">Lactuca saligna</name>
    <name type="common">Willowleaf lettuce</name>
    <dbReference type="NCBI Taxonomy" id="75948"/>
    <lineage>
        <taxon>Eukaryota</taxon>
        <taxon>Viridiplantae</taxon>
        <taxon>Streptophyta</taxon>
        <taxon>Embryophyta</taxon>
        <taxon>Tracheophyta</taxon>
        <taxon>Spermatophyta</taxon>
        <taxon>Magnoliopsida</taxon>
        <taxon>eudicotyledons</taxon>
        <taxon>Gunneridae</taxon>
        <taxon>Pentapetalae</taxon>
        <taxon>asterids</taxon>
        <taxon>campanulids</taxon>
        <taxon>Asterales</taxon>
        <taxon>Asteraceae</taxon>
        <taxon>Cichorioideae</taxon>
        <taxon>Cichorieae</taxon>
        <taxon>Lactucinae</taxon>
        <taxon>Lactuca</taxon>
    </lineage>
</organism>